<gene>
    <name evidence="1" type="primary">trbJ</name>
    <name evidence="1" type="ORF">H8K27_07320</name>
</gene>
<dbReference type="InterPro" id="IPR014147">
    <property type="entry name" value="T4SS_TrbJ"/>
</dbReference>
<dbReference type="EMBL" id="JACOGC010000002">
    <property type="protein sequence ID" value="MBC3884932.1"/>
    <property type="molecule type" value="Genomic_DNA"/>
</dbReference>
<proteinExistence type="predicted"/>
<comment type="caution">
    <text evidence="1">The sequence shown here is derived from an EMBL/GenBank/DDBJ whole genome shotgun (WGS) entry which is preliminary data.</text>
</comment>
<organism evidence="1 2">
    <name type="scientific">Undibacterium griseum</name>
    <dbReference type="NCBI Taxonomy" id="2762295"/>
    <lineage>
        <taxon>Bacteria</taxon>
        <taxon>Pseudomonadati</taxon>
        <taxon>Pseudomonadota</taxon>
        <taxon>Betaproteobacteria</taxon>
        <taxon>Burkholderiales</taxon>
        <taxon>Oxalobacteraceae</taxon>
        <taxon>Undibacterium</taxon>
    </lineage>
</organism>
<accession>A0ABR6YM08</accession>
<keyword evidence="2" id="KW-1185">Reference proteome</keyword>
<name>A0ABR6YM08_9BURK</name>
<sequence>MGIGFKSSSPPSTFFLPSLYREVPVDNQVQQPFTSLRQRRRHRLAEEIQLMTPKGEIAMHNSTARKAVLVALVSTMAVSAANAGSVAGNGGSTEVTQILNNVELIQQSAQMYQQVQQTLQQVQMAQQQLKNLMAAPQQMWGQAQQELTSLTQLVAQTNAISYAAGNIDQSFKQAFPGYAKSAGATNYGTKYAALITKAMDGLSSALQGAGLNANQFANERAAIQQIQGISAGSQGSLQAVQAGNMIASQTVDQLQKLRQLLASQAQSQANFLGAQAQIQADQTDATQTLLKQGDGTVRKAGQSGYKTF</sequence>
<protein>
    <submittedName>
        <fullName evidence="1">P-type conjugative transfer protein TrbJ</fullName>
    </submittedName>
</protein>
<evidence type="ECO:0000313" key="2">
    <source>
        <dbReference type="Proteomes" id="UP000613113"/>
    </source>
</evidence>
<dbReference type="NCBIfam" id="TIGR02780">
    <property type="entry name" value="TrbJ_Ti"/>
    <property type="match status" value="1"/>
</dbReference>
<reference evidence="1 2" key="1">
    <citation type="submission" date="2020-08" db="EMBL/GenBank/DDBJ databases">
        <title>Novel species isolated from subtropical streams in China.</title>
        <authorList>
            <person name="Lu H."/>
        </authorList>
    </citation>
    <scope>NUCLEOTIDE SEQUENCE [LARGE SCALE GENOMIC DNA]</scope>
    <source>
        <strain evidence="1 2">FT31W</strain>
    </source>
</reference>
<dbReference type="RefSeq" id="WP_186862494.1">
    <property type="nucleotide sequence ID" value="NZ_JACOGC010000002.1"/>
</dbReference>
<dbReference type="Proteomes" id="UP000613113">
    <property type="component" value="Unassembled WGS sequence"/>
</dbReference>
<evidence type="ECO:0000313" key="1">
    <source>
        <dbReference type="EMBL" id="MBC3884932.1"/>
    </source>
</evidence>